<dbReference type="PANTHER" id="PTHR21659:SF63">
    <property type="entry name" value="PLASMA MEMBRANE PROTEOLIPID PMP3"/>
    <property type="match status" value="1"/>
</dbReference>
<keyword evidence="5 7" id="KW-0472">Membrane</keyword>
<dbReference type="PANTHER" id="PTHR21659">
    <property type="entry name" value="HYDROPHOBIC PROTEIN RCI2 LOW TEMPERATURE AND SALT RESPONSIVE PROTEIN LTI6 -RELATED"/>
    <property type="match status" value="1"/>
</dbReference>
<reference evidence="8 9" key="1">
    <citation type="submission" date="2019-07" db="EMBL/GenBank/DDBJ databases">
        <title>Rhodotorula toruloides NBRC10032 genome sequencing.</title>
        <authorList>
            <person name="Shida Y."/>
            <person name="Takaku H."/>
            <person name="Ogasawara W."/>
            <person name="Mori K."/>
        </authorList>
    </citation>
    <scope>NUCLEOTIDE SEQUENCE [LARGE SCALE GENOMIC DNA]</scope>
    <source>
        <strain evidence="8 9">NBRC10032</strain>
    </source>
</reference>
<feature type="region of interest" description="Disordered" evidence="6">
    <location>
        <begin position="121"/>
        <end position="336"/>
    </location>
</feature>
<evidence type="ECO:0000256" key="3">
    <source>
        <dbReference type="ARBA" id="ARBA00022692"/>
    </source>
</evidence>
<feature type="transmembrane region" description="Helical" evidence="7">
    <location>
        <begin position="26"/>
        <end position="47"/>
    </location>
</feature>
<name>A0A511KH74_RHOTO</name>
<dbReference type="EMBL" id="BJWK01000008">
    <property type="protein sequence ID" value="GEM09707.1"/>
    <property type="molecule type" value="Genomic_DNA"/>
</dbReference>
<dbReference type="GO" id="GO:0016020">
    <property type="term" value="C:membrane"/>
    <property type="evidence" value="ECO:0007669"/>
    <property type="project" value="UniProtKB-SubCell"/>
</dbReference>
<evidence type="ECO:0000256" key="2">
    <source>
        <dbReference type="ARBA" id="ARBA00009530"/>
    </source>
</evidence>
<feature type="compositionally biased region" description="Polar residues" evidence="6">
    <location>
        <begin position="242"/>
        <end position="252"/>
    </location>
</feature>
<dbReference type="InterPro" id="IPR000612">
    <property type="entry name" value="PMP3"/>
</dbReference>
<sequence>MDEFNYQVRKALPKSKKDLKVDRTHGFHAVIMVIGWVVPPLAILVRFGVGFDFFLNILLTICGYIPGHAHKYYCQNIRNNKTAKRTPKWAIRAGLVKIKDPRAGRHQWAYRYDERIPGGSASYGGDADSLHSASWDGRGPEPERRSNRIKSKNGNNRHRFSPWDDIVDEDEVEGGRGLSRSESALAPVDSRRTPPEAPIDPLTNEQFYPTAGEQAPTVAPRKSKKKLGAGLLKNRSRYKQPFDTTDAVSSRTRASDGYQDEFEREINEGSRPVGNGGAAPARFDSFDQEGPEDAWASSRPANGVAGGYKQAQAQRLQPQKTGRAEENDGDLFEHSF</sequence>
<evidence type="ECO:0000256" key="4">
    <source>
        <dbReference type="ARBA" id="ARBA00022989"/>
    </source>
</evidence>
<feature type="compositionally biased region" description="Basic and acidic residues" evidence="6">
    <location>
        <begin position="322"/>
        <end position="336"/>
    </location>
</feature>
<protein>
    <submittedName>
        <fullName evidence="8">UPF0057 family protein</fullName>
    </submittedName>
</protein>
<dbReference type="OrthoDB" id="2152119at2759"/>
<feature type="compositionally biased region" description="Basic residues" evidence="6">
    <location>
        <begin position="147"/>
        <end position="160"/>
    </location>
</feature>
<comment type="caution">
    <text evidence="8">The sequence shown here is derived from an EMBL/GenBank/DDBJ whole genome shotgun (WGS) entry which is preliminary data.</text>
</comment>
<evidence type="ECO:0000256" key="7">
    <source>
        <dbReference type="SAM" id="Phobius"/>
    </source>
</evidence>
<dbReference type="Proteomes" id="UP000321518">
    <property type="component" value="Unassembled WGS sequence"/>
</dbReference>
<evidence type="ECO:0000256" key="1">
    <source>
        <dbReference type="ARBA" id="ARBA00004370"/>
    </source>
</evidence>
<dbReference type="AlphaFoldDB" id="A0A511KH74"/>
<keyword evidence="3 7" id="KW-0812">Transmembrane</keyword>
<evidence type="ECO:0000313" key="9">
    <source>
        <dbReference type="Proteomes" id="UP000321518"/>
    </source>
</evidence>
<gene>
    <name evidence="8" type="ORF">Rt10032_c08g3724</name>
</gene>
<keyword evidence="4 7" id="KW-1133">Transmembrane helix</keyword>
<organism evidence="8 9">
    <name type="scientific">Rhodotorula toruloides</name>
    <name type="common">Yeast</name>
    <name type="synonym">Rhodosporidium toruloides</name>
    <dbReference type="NCBI Taxonomy" id="5286"/>
    <lineage>
        <taxon>Eukaryota</taxon>
        <taxon>Fungi</taxon>
        <taxon>Dikarya</taxon>
        <taxon>Basidiomycota</taxon>
        <taxon>Pucciniomycotina</taxon>
        <taxon>Microbotryomycetes</taxon>
        <taxon>Sporidiobolales</taxon>
        <taxon>Sporidiobolaceae</taxon>
        <taxon>Rhodotorula</taxon>
    </lineage>
</organism>
<feature type="compositionally biased region" description="Polar residues" evidence="6">
    <location>
        <begin position="311"/>
        <end position="320"/>
    </location>
</feature>
<accession>A0A511KH74</accession>
<proteinExistence type="inferred from homology"/>
<dbReference type="Pfam" id="PF01679">
    <property type="entry name" value="Pmp3"/>
    <property type="match status" value="1"/>
</dbReference>
<evidence type="ECO:0000313" key="8">
    <source>
        <dbReference type="EMBL" id="GEM09707.1"/>
    </source>
</evidence>
<evidence type="ECO:0000256" key="6">
    <source>
        <dbReference type="SAM" id="MobiDB-lite"/>
    </source>
</evidence>
<evidence type="ECO:0000256" key="5">
    <source>
        <dbReference type="ARBA" id="ARBA00023136"/>
    </source>
</evidence>
<comment type="subcellular location">
    <subcellularLocation>
        <location evidence="1">Membrane</location>
    </subcellularLocation>
</comment>
<comment type="similarity">
    <text evidence="2">Belongs to the UPF0057 (PMP3) family.</text>
</comment>